<evidence type="ECO:0000313" key="4">
    <source>
        <dbReference type="Proteomes" id="UP000218896"/>
    </source>
</evidence>
<sequence>MSDSSAVIRTERAAFEQQTDGWKVMLERELATVPAQVWTWLTDPDHLRQWLAPGEMDLSPGGRVRIEFEMSGEPIDSHIIELEPERHLTYSWSNGDAPRRPLRWDLAPTNSGTRLTLTIGLLPEDQIAISAAGWDAHLQMLEAAVAGVPLSFPVARFKESRSRFEEALSASP</sequence>
<dbReference type="InterPro" id="IPR013538">
    <property type="entry name" value="ASHA1/2-like_C"/>
</dbReference>
<feature type="domain" description="Activator of Hsp90 ATPase homologue 1/2-like C-terminal" evidence="2">
    <location>
        <begin position="32"/>
        <end position="145"/>
    </location>
</feature>
<dbReference type="CDD" id="cd08899">
    <property type="entry name" value="SRPBCC_CalC_Aha1-like_6"/>
    <property type="match status" value="1"/>
</dbReference>
<evidence type="ECO:0000256" key="1">
    <source>
        <dbReference type="ARBA" id="ARBA00006817"/>
    </source>
</evidence>
<accession>A0A2A2F9J5</accession>
<dbReference type="Gene3D" id="3.30.530.20">
    <property type="match status" value="1"/>
</dbReference>
<protein>
    <submittedName>
        <fullName evidence="3">ATPase</fullName>
    </submittedName>
</protein>
<comment type="caution">
    <text evidence="3">The sequence shown here is derived from an EMBL/GenBank/DDBJ whole genome shotgun (WGS) entry which is preliminary data.</text>
</comment>
<dbReference type="Proteomes" id="UP000218896">
    <property type="component" value="Unassembled WGS sequence"/>
</dbReference>
<reference evidence="3 4" key="1">
    <citation type="submission" date="2017-08" db="EMBL/GenBank/DDBJ databases">
        <title>Halovibrio sewagensis sp. nov., isolated from wastewater of high salinity.</title>
        <authorList>
            <person name="Dong X."/>
            <person name="Zhang G."/>
        </authorList>
    </citation>
    <scope>NUCLEOTIDE SEQUENCE [LARGE SCALE GENOMIC DNA]</scope>
    <source>
        <strain evidence="3 4">YL5-2</strain>
    </source>
</reference>
<name>A0A2A2F9J5_9GAMM</name>
<dbReference type="InterPro" id="IPR023393">
    <property type="entry name" value="START-like_dom_sf"/>
</dbReference>
<keyword evidence="4" id="KW-1185">Reference proteome</keyword>
<gene>
    <name evidence="3" type="ORF">CK501_03205</name>
</gene>
<organism evidence="3 4">
    <name type="scientific">Halovibrio salipaludis</name>
    <dbReference type="NCBI Taxonomy" id="2032626"/>
    <lineage>
        <taxon>Bacteria</taxon>
        <taxon>Pseudomonadati</taxon>
        <taxon>Pseudomonadota</taxon>
        <taxon>Gammaproteobacteria</taxon>
        <taxon>Oceanospirillales</taxon>
        <taxon>Halomonadaceae</taxon>
        <taxon>Halovibrio</taxon>
    </lineage>
</organism>
<proteinExistence type="inferred from homology"/>
<dbReference type="OrthoDB" id="9800600at2"/>
<dbReference type="RefSeq" id="WP_095616266.1">
    <property type="nucleotide sequence ID" value="NZ_NSKD01000001.1"/>
</dbReference>
<dbReference type="Pfam" id="PF08327">
    <property type="entry name" value="AHSA1"/>
    <property type="match status" value="1"/>
</dbReference>
<comment type="similarity">
    <text evidence="1">Belongs to the AHA1 family.</text>
</comment>
<evidence type="ECO:0000259" key="2">
    <source>
        <dbReference type="Pfam" id="PF08327"/>
    </source>
</evidence>
<dbReference type="EMBL" id="NSKD01000001">
    <property type="protein sequence ID" value="PAU82171.1"/>
    <property type="molecule type" value="Genomic_DNA"/>
</dbReference>
<dbReference type="SUPFAM" id="SSF55961">
    <property type="entry name" value="Bet v1-like"/>
    <property type="match status" value="1"/>
</dbReference>
<dbReference type="AlphaFoldDB" id="A0A2A2F9J5"/>
<evidence type="ECO:0000313" key="3">
    <source>
        <dbReference type="EMBL" id="PAU82171.1"/>
    </source>
</evidence>